<organism evidence="14">
    <name type="scientific">Toxocara canis</name>
    <name type="common">Canine roundworm</name>
    <dbReference type="NCBI Taxonomy" id="6265"/>
    <lineage>
        <taxon>Eukaryota</taxon>
        <taxon>Metazoa</taxon>
        <taxon>Ecdysozoa</taxon>
        <taxon>Nematoda</taxon>
        <taxon>Chromadorea</taxon>
        <taxon>Rhabditida</taxon>
        <taxon>Spirurina</taxon>
        <taxon>Ascaridomorpha</taxon>
        <taxon>Ascaridoidea</taxon>
        <taxon>Toxocaridae</taxon>
        <taxon>Toxocara</taxon>
    </lineage>
</organism>
<reference evidence="14" key="1">
    <citation type="submission" date="2018-11" db="EMBL/GenBank/DDBJ databases">
        <authorList>
            <consortium name="Pathogen Informatics"/>
        </authorList>
    </citation>
    <scope>NUCLEOTIDE SEQUENCE [LARGE SCALE GENOMIC DNA]</scope>
</reference>
<sequence length="186" mass="21173">MFSYLYLFSALCLRFAGFEVKRYRYYDKETCGFDETGAMEDISNMPEKSVILLHACAHNPTGVDPKPEQWKKIEELVRKKRLLPFFDMAYQGFASGCVDRDAFSVRNFIEQGNCVALAQSFAKNMGLYGRCIPQKDIAGYSFSLHISKRMTKSRTLSPLLLGLASDSNYFSKLLNLSFMLSTLFAI</sequence>
<evidence type="ECO:0000256" key="12">
    <source>
        <dbReference type="SAM" id="SignalP"/>
    </source>
</evidence>
<dbReference type="InterPro" id="IPR015424">
    <property type="entry name" value="PyrdxlP-dep_Trfase"/>
</dbReference>
<evidence type="ECO:0000256" key="4">
    <source>
        <dbReference type="ARBA" id="ARBA00022576"/>
    </source>
</evidence>
<evidence type="ECO:0000256" key="1">
    <source>
        <dbReference type="ARBA" id="ARBA00001933"/>
    </source>
</evidence>
<dbReference type="PANTHER" id="PTHR11879:SF22">
    <property type="entry name" value="ASPARTATE AMINOTRANSFERASE, MITOCHONDRIAL"/>
    <property type="match status" value="1"/>
</dbReference>
<feature type="signal peptide" evidence="12">
    <location>
        <begin position="1"/>
        <end position="18"/>
    </location>
</feature>
<dbReference type="PANTHER" id="PTHR11879">
    <property type="entry name" value="ASPARTATE AMINOTRANSFERASE"/>
    <property type="match status" value="1"/>
</dbReference>
<keyword evidence="12" id="KW-0732">Signal</keyword>
<gene>
    <name evidence="14" type="ORF">TCNE_LOCUS4947</name>
</gene>
<name>A0A3P7HDZ9_TOXCA</name>
<dbReference type="GO" id="GO:0005739">
    <property type="term" value="C:mitochondrion"/>
    <property type="evidence" value="ECO:0007669"/>
    <property type="project" value="TreeGrafter"/>
</dbReference>
<keyword evidence="5" id="KW-0808">Transferase</keyword>
<evidence type="ECO:0000256" key="2">
    <source>
        <dbReference type="ARBA" id="ARBA00011738"/>
    </source>
</evidence>
<dbReference type="PRINTS" id="PR00799">
    <property type="entry name" value="TRANSAMINASE"/>
</dbReference>
<dbReference type="Pfam" id="PF00155">
    <property type="entry name" value="Aminotran_1_2"/>
    <property type="match status" value="1"/>
</dbReference>
<feature type="domain" description="Aminotransferase class I/classII large" evidence="13">
    <location>
        <begin position="12"/>
        <end position="130"/>
    </location>
</feature>
<evidence type="ECO:0000256" key="5">
    <source>
        <dbReference type="ARBA" id="ARBA00022679"/>
    </source>
</evidence>
<dbReference type="Gene3D" id="3.40.640.10">
    <property type="entry name" value="Type I PLP-dependent aspartate aminotransferase-like (Major domain)"/>
    <property type="match status" value="1"/>
</dbReference>
<comment type="cofactor">
    <cofactor evidence="1">
        <name>pyridoxal 5'-phosphate</name>
        <dbReference type="ChEBI" id="CHEBI:597326"/>
    </cofactor>
</comment>
<dbReference type="InterPro" id="IPR015421">
    <property type="entry name" value="PyrdxlP-dep_Trfase_major"/>
</dbReference>
<evidence type="ECO:0000259" key="13">
    <source>
        <dbReference type="Pfam" id="PF00155"/>
    </source>
</evidence>
<dbReference type="EMBL" id="UYWY01009971">
    <property type="protein sequence ID" value="VDM33258.1"/>
    <property type="molecule type" value="Genomic_DNA"/>
</dbReference>
<dbReference type="EC" id="2.6.1.1" evidence="3"/>
<evidence type="ECO:0000256" key="8">
    <source>
        <dbReference type="ARBA" id="ARBA00041257"/>
    </source>
</evidence>
<dbReference type="GO" id="GO:0006533">
    <property type="term" value="P:L-aspartate catabolic process"/>
    <property type="evidence" value="ECO:0007669"/>
    <property type="project" value="TreeGrafter"/>
</dbReference>
<evidence type="ECO:0000256" key="6">
    <source>
        <dbReference type="ARBA" id="ARBA00022898"/>
    </source>
</evidence>
<accession>A0A3P7HDZ9</accession>
<keyword evidence="6" id="KW-0663">Pyridoxal phosphate</keyword>
<dbReference type="GO" id="GO:0004069">
    <property type="term" value="F:L-aspartate:2-oxoglutarate aminotransferase activity"/>
    <property type="evidence" value="ECO:0007669"/>
    <property type="project" value="UniProtKB-EC"/>
</dbReference>
<evidence type="ECO:0000256" key="11">
    <source>
        <dbReference type="ARBA" id="ARBA00042891"/>
    </source>
</evidence>
<evidence type="ECO:0000256" key="10">
    <source>
        <dbReference type="ARBA" id="ARBA00042867"/>
    </source>
</evidence>
<dbReference type="InterPro" id="IPR000796">
    <property type="entry name" value="Asp_trans"/>
</dbReference>
<keyword evidence="4" id="KW-0032">Aminotransferase</keyword>
<dbReference type="GO" id="GO:0030170">
    <property type="term" value="F:pyridoxal phosphate binding"/>
    <property type="evidence" value="ECO:0007669"/>
    <property type="project" value="InterPro"/>
</dbReference>
<evidence type="ECO:0000256" key="9">
    <source>
        <dbReference type="ARBA" id="ARBA00041746"/>
    </source>
</evidence>
<dbReference type="SUPFAM" id="SSF53383">
    <property type="entry name" value="PLP-dependent transferases"/>
    <property type="match status" value="1"/>
</dbReference>
<proteinExistence type="predicted"/>
<dbReference type="InterPro" id="IPR004839">
    <property type="entry name" value="Aminotransferase_I/II_large"/>
</dbReference>
<comment type="subunit">
    <text evidence="2">Homodimer.</text>
</comment>
<feature type="chain" id="PRO_5018279500" description="Aspartate aminotransferase, mitochondrial" evidence="12">
    <location>
        <begin position="19"/>
        <end position="186"/>
    </location>
</feature>
<protein>
    <recommendedName>
        <fullName evidence="7">Aspartate aminotransferase, mitochondrial</fullName>
        <ecNumber evidence="3">2.6.1.1</ecNumber>
    </recommendedName>
    <alternativeName>
        <fullName evidence="8">Kynurenine aminotransferase 4</fullName>
    </alternativeName>
    <alternativeName>
        <fullName evidence="11">Kynurenine aminotransferase IV</fullName>
    </alternativeName>
    <alternativeName>
        <fullName evidence="10">Kynurenine--oxoglutarate transaminase 4</fullName>
    </alternativeName>
    <alternativeName>
        <fullName evidence="9">Kynurenine--oxoglutarate transaminase IV</fullName>
    </alternativeName>
</protein>
<evidence type="ECO:0000256" key="3">
    <source>
        <dbReference type="ARBA" id="ARBA00012753"/>
    </source>
</evidence>
<evidence type="ECO:0000313" key="14">
    <source>
        <dbReference type="EMBL" id="VDM33258.1"/>
    </source>
</evidence>
<dbReference type="AlphaFoldDB" id="A0A3P7HDZ9"/>
<evidence type="ECO:0000256" key="7">
    <source>
        <dbReference type="ARBA" id="ARBA00040891"/>
    </source>
</evidence>